<sequence>MSGDYKRLSLEKLHGVKGLPIYSIRVNDTTRLLFTAYKGNICLLSEVLYHKYESNRFLKDPQVLKAFLVKMGASLHIKIEEKLGSSPFSEEELKNELGGSAEVAVDFVPLDYYKQQFKKSAVTVFESTKDDLLKNYAFYGEEVKDRIARKLLSV</sequence>
<organism evidence="1 2">
    <name type="scientific">Legionella clemsonensis</name>
    <dbReference type="NCBI Taxonomy" id="1867846"/>
    <lineage>
        <taxon>Bacteria</taxon>
        <taxon>Pseudomonadati</taxon>
        <taxon>Pseudomonadota</taxon>
        <taxon>Gammaproteobacteria</taxon>
        <taxon>Legionellales</taxon>
        <taxon>Legionellaceae</taxon>
        <taxon>Legionella</taxon>
    </lineage>
</organism>
<dbReference type="RefSeq" id="WP_094090863.1">
    <property type="nucleotide sequence ID" value="NZ_CP016397.1"/>
</dbReference>
<dbReference type="AlphaFoldDB" id="A0A222P1W2"/>
<dbReference type="KEGG" id="lcd:clem_06465"/>
<protein>
    <submittedName>
        <fullName evidence="1">Uncharacterized protein</fullName>
    </submittedName>
</protein>
<accession>A0A222P1W2</accession>
<name>A0A222P1W2_9GAMM</name>
<dbReference type="EMBL" id="CP016397">
    <property type="protein sequence ID" value="ASQ45848.1"/>
    <property type="molecule type" value="Genomic_DNA"/>
</dbReference>
<proteinExistence type="predicted"/>
<gene>
    <name evidence="1" type="ORF">clem_06465</name>
</gene>
<evidence type="ECO:0000313" key="1">
    <source>
        <dbReference type="EMBL" id="ASQ45848.1"/>
    </source>
</evidence>
<reference evidence="2" key="1">
    <citation type="submission" date="2016-07" db="EMBL/GenBank/DDBJ databases">
        <authorList>
            <person name="Florea S."/>
            <person name="Webb J.S."/>
            <person name="Jaromczyk J."/>
            <person name="Schardl C.L."/>
        </authorList>
    </citation>
    <scope>NUCLEOTIDE SEQUENCE [LARGE SCALE GENOMIC DNA]</scope>
    <source>
        <strain evidence="2">CDC-D5610</strain>
    </source>
</reference>
<evidence type="ECO:0000313" key="2">
    <source>
        <dbReference type="Proteomes" id="UP000201728"/>
    </source>
</evidence>
<dbReference type="OrthoDB" id="5654420at2"/>
<dbReference type="Proteomes" id="UP000201728">
    <property type="component" value="Chromosome"/>
</dbReference>
<keyword evidence="2" id="KW-1185">Reference proteome</keyword>